<organism evidence="5 6">
    <name type="scientific">Kutzneria viridogrisea</name>
    <dbReference type="NCBI Taxonomy" id="47990"/>
    <lineage>
        <taxon>Bacteria</taxon>
        <taxon>Bacillati</taxon>
        <taxon>Actinomycetota</taxon>
        <taxon>Actinomycetes</taxon>
        <taxon>Pseudonocardiales</taxon>
        <taxon>Pseudonocardiaceae</taxon>
        <taxon>Kutzneria</taxon>
    </lineage>
</organism>
<keyword evidence="3" id="KW-0963">Cytoplasm</keyword>
<name>A0ABR6BI79_9PSEU</name>
<gene>
    <name evidence="5" type="ORF">BC739_003787</name>
</gene>
<dbReference type="Proteomes" id="UP000517916">
    <property type="component" value="Unassembled WGS sequence"/>
</dbReference>
<accession>A0ABR6BI79</accession>
<evidence type="ECO:0000256" key="1">
    <source>
        <dbReference type="ARBA" id="ARBA00004496"/>
    </source>
</evidence>
<evidence type="ECO:0000256" key="4">
    <source>
        <dbReference type="ARBA" id="ARBA00023186"/>
    </source>
</evidence>
<evidence type="ECO:0000313" key="6">
    <source>
        <dbReference type="Proteomes" id="UP000517916"/>
    </source>
</evidence>
<proteinExistence type="inferred from homology"/>
<protein>
    <recommendedName>
        <fullName evidence="7">ESAT-6 protein secretion system EspG family protein</fullName>
    </recommendedName>
</protein>
<sequence length="257" mass="27631">MSLTISALEFDVLWEHLRFDQPPLALHVPSPGKTYTERAELADAVWDSLAERGLVGGSSGIDPALVDLLCLLDRPQYEIDARLWIGQGVRAVAAAKGQDGVLAVLTEDTLTLRSIIAEGMPHAVLSLLPDLPAGPGYSVSVPSAELDAAVEQTSTPDDLGWVLRDHGVSPADADELGAMVTGVRARGQFGAAARDRWGRRHRPDRVVGYFDTVRGRYVQLRRAEPGGQAWSTVAPADQRRLGQHVVDLVNEAAALAH</sequence>
<keyword evidence="4" id="KW-0143">Chaperone</keyword>
<evidence type="ECO:0008006" key="7">
    <source>
        <dbReference type="Google" id="ProtNLM"/>
    </source>
</evidence>
<comment type="caution">
    <text evidence="5">The sequence shown here is derived from an EMBL/GenBank/DDBJ whole genome shotgun (WGS) entry which is preliminary data.</text>
</comment>
<comment type="subcellular location">
    <subcellularLocation>
        <location evidence="1">Cytoplasm</location>
    </subcellularLocation>
</comment>
<dbReference type="Pfam" id="PF14011">
    <property type="entry name" value="ESX-1_EspG"/>
    <property type="match status" value="1"/>
</dbReference>
<keyword evidence="6" id="KW-1185">Reference proteome</keyword>
<dbReference type="InterPro" id="IPR025734">
    <property type="entry name" value="EspG"/>
</dbReference>
<reference evidence="5 6" key="1">
    <citation type="submission" date="2020-08" db="EMBL/GenBank/DDBJ databases">
        <title>Genomic Encyclopedia of Archaeal and Bacterial Type Strains, Phase II (KMG-II): from individual species to whole genera.</title>
        <authorList>
            <person name="Goeker M."/>
        </authorList>
    </citation>
    <scope>NUCLEOTIDE SEQUENCE [LARGE SCALE GENOMIC DNA]</scope>
    <source>
        <strain evidence="5 6">DSM 43850</strain>
    </source>
</reference>
<dbReference type="RefSeq" id="WP_025361149.1">
    <property type="nucleotide sequence ID" value="NZ_BAAABQ010000009.1"/>
</dbReference>
<dbReference type="EMBL" id="JACJID010000002">
    <property type="protein sequence ID" value="MBA8926588.1"/>
    <property type="molecule type" value="Genomic_DNA"/>
</dbReference>
<comment type="similarity">
    <text evidence="2">Belongs to the EspG family.</text>
</comment>
<evidence type="ECO:0000256" key="2">
    <source>
        <dbReference type="ARBA" id="ARBA00006411"/>
    </source>
</evidence>
<evidence type="ECO:0000256" key="3">
    <source>
        <dbReference type="ARBA" id="ARBA00022490"/>
    </source>
</evidence>
<evidence type="ECO:0000313" key="5">
    <source>
        <dbReference type="EMBL" id="MBA8926588.1"/>
    </source>
</evidence>